<protein>
    <submittedName>
        <fullName evidence="1">Uncharacterized protein</fullName>
    </submittedName>
</protein>
<organism evidence="1">
    <name type="scientific">uncultured Caudovirales phage</name>
    <dbReference type="NCBI Taxonomy" id="2100421"/>
    <lineage>
        <taxon>Viruses</taxon>
        <taxon>Duplodnaviria</taxon>
        <taxon>Heunggongvirae</taxon>
        <taxon>Uroviricota</taxon>
        <taxon>Caudoviricetes</taxon>
        <taxon>Peduoviridae</taxon>
        <taxon>Maltschvirus</taxon>
        <taxon>Maltschvirus maltsch</taxon>
    </lineage>
</organism>
<dbReference type="EMBL" id="LR796146">
    <property type="protein sequence ID" value="CAB4121357.1"/>
    <property type="molecule type" value="Genomic_DNA"/>
</dbReference>
<evidence type="ECO:0000313" key="1">
    <source>
        <dbReference type="EMBL" id="CAB4121357.1"/>
    </source>
</evidence>
<accession>A0A6J5KKA1</accession>
<reference evidence="1" key="1">
    <citation type="submission" date="2020-04" db="EMBL/GenBank/DDBJ databases">
        <authorList>
            <person name="Chiriac C."/>
            <person name="Salcher M."/>
            <person name="Ghai R."/>
            <person name="Kavagutti S V."/>
        </authorList>
    </citation>
    <scope>NUCLEOTIDE SEQUENCE</scope>
</reference>
<gene>
    <name evidence="1" type="ORF">UFOVP12_18</name>
</gene>
<proteinExistence type="predicted"/>
<name>A0A6J5KKA1_9CAUD</name>
<sequence length="101" mass="11599">MLPPKIRIVGRDIPVIWVSEEEMPKAWGEYCYEKQVVRVRTEQQLAFEADTVLHELIHAIDDAMQLGMTERQVHCTATGIIALLKDNPNFYEYLGHATKST</sequence>